<evidence type="ECO:0000313" key="1">
    <source>
        <dbReference type="EMBL" id="PMB17265.1"/>
    </source>
</evidence>
<dbReference type="Pfam" id="PF07610">
    <property type="entry name" value="DUF1573"/>
    <property type="match status" value="1"/>
</dbReference>
<dbReference type="RefSeq" id="WP_102183451.1">
    <property type="nucleotide sequence ID" value="NZ_NMQE01000833.1"/>
</dbReference>
<dbReference type="AlphaFoldDB" id="A0A2N6L5X0"/>
<gene>
    <name evidence="1" type="ORF">CEN46_23945</name>
</gene>
<evidence type="ECO:0008006" key="3">
    <source>
        <dbReference type="Google" id="ProtNLM"/>
    </source>
</evidence>
<proteinExistence type="predicted"/>
<dbReference type="EMBL" id="NMQE01000833">
    <property type="protein sequence ID" value="PMB17265.1"/>
    <property type="molecule type" value="Genomic_DNA"/>
</dbReference>
<organism evidence="1 2">
    <name type="scientific">Fischerella thermalis CCMEE 5318</name>
    <dbReference type="NCBI Taxonomy" id="2019666"/>
    <lineage>
        <taxon>Bacteria</taxon>
        <taxon>Bacillati</taxon>
        <taxon>Cyanobacteriota</taxon>
        <taxon>Cyanophyceae</taxon>
        <taxon>Nostocales</taxon>
        <taxon>Hapalosiphonaceae</taxon>
        <taxon>Fischerella</taxon>
    </lineage>
</organism>
<comment type="caution">
    <text evidence="1">The sequence shown here is derived from an EMBL/GenBank/DDBJ whole genome shotgun (WGS) entry which is preliminary data.</text>
</comment>
<dbReference type="InterPro" id="IPR011467">
    <property type="entry name" value="DUF1573"/>
</dbReference>
<reference evidence="1 2" key="1">
    <citation type="submission" date="2017-07" db="EMBL/GenBank/DDBJ databases">
        <title>Genomes of Fischerella (Mastigocladus) sp. strains.</title>
        <authorList>
            <person name="Miller S.R."/>
        </authorList>
    </citation>
    <scope>NUCLEOTIDE SEQUENCE [LARGE SCALE GENOMIC DNA]</scope>
    <source>
        <strain evidence="1 2">CCMEE 5318</strain>
    </source>
</reference>
<accession>A0A2N6L5X0</accession>
<dbReference type="Proteomes" id="UP000235081">
    <property type="component" value="Unassembled WGS sequence"/>
</dbReference>
<protein>
    <recommendedName>
        <fullName evidence="3">DUF1573 domain-containing protein</fullName>
    </recommendedName>
</protein>
<evidence type="ECO:0000313" key="2">
    <source>
        <dbReference type="Proteomes" id="UP000235081"/>
    </source>
</evidence>
<sequence>MASGQSVGRSHRQPFWKRRVAPLLLIVIGAVWFAVQASGVSISGERLLLIGASVDLGKVKRNQVILRRVWVFNPSLRTVTIEATPSCGCTVAELPYRQIPPLNGFPVEVQVSTWGLPPGYQEKVVGLTVSSEGVSWQEEAIIRLEVVD</sequence>
<name>A0A2N6L5X0_9CYAN</name>